<dbReference type="InterPro" id="IPR001128">
    <property type="entry name" value="Cyt_P450"/>
</dbReference>
<dbReference type="Proteomes" id="UP000235786">
    <property type="component" value="Unassembled WGS sequence"/>
</dbReference>
<dbReference type="Gene3D" id="1.10.630.10">
    <property type="entry name" value="Cytochrome P450"/>
    <property type="match status" value="1"/>
</dbReference>
<dbReference type="Pfam" id="PF00067">
    <property type="entry name" value="p450"/>
    <property type="match status" value="1"/>
</dbReference>
<dbReference type="GO" id="GO:0032259">
    <property type="term" value="P:methylation"/>
    <property type="evidence" value="ECO:0007669"/>
    <property type="project" value="UniProtKB-KW"/>
</dbReference>
<dbReference type="EMBL" id="KZ613943">
    <property type="protein sequence ID" value="PMD42040.1"/>
    <property type="molecule type" value="Genomic_DNA"/>
</dbReference>
<keyword evidence="5" id="KW-0349">Heme</keyword>
<dbReference type="GO" id="GO:0016705">
    <property type="term" value="F:oxidoreductase activity, acting on paired donors, with incorporation or reduction of molecular oxygen"/>
    <property type="evidence" value="ECO:0007669"/>
    <property type="project" value="InterPro"/>
</dbReference>
<gene>
    <name evidence="7" type="ORF">L207DRAFT_553366</name>
</gene>
<protein>
    <submittedName>
        <fullName evidence="7">Pisatin demethylase</fullName>
    </submittedName>
</protein>
<accession>A0A2J6RU45</accession>
<dbReference type="PANTHER" id="PTHR24305">
    <property type="entry name" value="CYTOCHROME P450"/>
    <property type="match status" value="1"/>
</dbReference>
<dbReference type="InterPro" id="IPR036396">
    <property type="entry name" value="Cyt_P450_sf"/>
</dbReference>
<organism evidence="7 8">
    <name type="scientific">Hyaloscypha variabilis (strain UAMH 11265 / GT02V1 / F)</name>
    <name type="common">Meliniomyces variabilis</name>
    <dbReference type="NCBI Taxonomy" id="1149755"/>
    <lineage>
        <taxon>Eukaryota</taxon>
        <taxon>Fungi</taxon>
        <taxon>Dikarya</taxon>
        <taxon>Ascomycota</taxon>
        <taxon>Pezizomycotina</taxon>
        <taxon>Leotiomycetes</taxon>
        <taxon>Helotiales</taxon>
        <taxon>Hyaloscyphaceae</taxon>
        <taxon>Hyaloscypha</taxon>
        <taxon>Hyaloscypha variabilis</taxon>
    </lineage>
</organism>
<keyword evidence="7" id="KW-0489">Methyltransferase</keyword>
<dbReference type="PANTHER" id="PTHR24305:SF168">
    <property type="entry name" value="P450, PUTATIVE (EUROFUNG)-RELATED"/>
    <property type="match status" value="1"/>
</dbReference>
<evidence type="ECO:0000313" key="8">
    <source>
        <dbReference type="Proteomes" id="UP000235786"/>
    </source>
</evidence>
<dbReference type="PRINTS" id="PR00385">
    <property type="entry name" value="P450"/>
</dbReference>
<dbReference type="CDD" id="cd11060">
    <property type="entry name" value="CYP57A1-like"/>
    <property type="match status" value="1"/>
</dbReference>
<dbReference type="GO" id="GO:0008168">
    <property type="term" value="F:methyltransferase activity"/>
    <property type="evidence" value="ECO:0007669"/>
    <property type="project" value="UniProtKB-KW"/>
</dbReference>
<reference evidence="7 8" key="1">
    <citation type="submission" date="2016-04" db="EMBL/GenBank/DDBJ databases">
        <title>A degradative enzymes factory behind the ericoid mycorrhizal symbiosis.</title>
        <authorList>
            <consortium name="DOE Joint Genome Institute"/>
            <person name="Martino E."/>
            <person name="Morin E."/>
            <person name="Grelet G."/>
            <person name="Kuo A."/>
            <person name="Kohler A."/>
            <person name="Daghino S."/>
            <person name="Barry K."/>
            <person name="Choi C."/>
            <person name="Cichocki N."/>
            <person name="Clum A."/>
            <person name="Copeland A."/>
            <person name="Hainaut M."/>
            <person name="Haridas S."/>
            <person name="Labutti K."/>
            <person name="Lindquist E."/>
            <person name="Lipzen A."/>
            <person name="Khouja H.-R."/>
            <person name="Murat C."/>
            <person name="Ohm R."/>
            <person name="Olson A."/>
            <person name="Spatafora J."/>
            <person name="Veneault-Fourrey C."/>
            <person name="Henrissat B."/>
            <person name="Grigoriev I."/>
            <person name="Martin F."/>
            <person name="Perotto S."/>
        </authorList>
    </citation>
    <scope>NUCLEOTIDE SEQUENCE [LARGE SCALE GENOMIC DNA]</scope>
    <source>
        <strain evidence="7 8">F</strain>
    </source>
</reference>
<dbReference type="PRINTS" id="PR00465">
    <property type="entry name" value="EP450IV"/>
</dbReference>
<keyword evidence="8" id="KW-1185">Reference proteome</keyword>
<feature type="binding site" description="axial binding residue" evidence="5">
    <location>
        <position position="437"/>
    </location>
    <ligand>
        <name>heme</name>
        <dbReference type="ChEBI" id="CHEBI:30413"/>
    </ligand>
    <ligandPart>
        <name>Fe</name>
        <dbReference type="ChEBI" id="CHEBI:18248"/>
    </ligandPart>
</feature>
<dbReference type="OrthoDB" id="1470350at2759"/>
<keyword evidence="3 5" id="KW-0479">Metal-binding</keyword>
<name>A0A2J6RU45_HYAVF</name>
<keyword evidence="4 5" id="KW-0408">Iron</keyword>
<sequence length="493" mass="55357">MALLSQFLHSASASWSTLLAEIVLLALLALVINGLRAWYPLRAFKGPFLANFSDLWIIRHVAGVSMHSDLFEITEKYGSIARVGSNTLVTSDPNLLRKILSVRTQYKRSDWYDGMRFDPSRDNVLSQRDDEKHNILRAKMAAGYSGKEVEGLEKSIDDNVLAFINLIERKYVSTKAEYKPVDFARITSYFTLDTISTIAFGEPFGDLATDSDVHRYIETTEEALPVIILVTAIPWLSKLLQTSFVKKFLPSEKDKIGLGRIIGLAKEVVGKRFGPNKVVKSDMLGSFVNHGLTQEEAESESLVQIIAGSDTTATAIRATLLHILTNPHVLFGLLAEIAEFSPSSPIQDAEARKMPYLQAIIKEGLRIFPPVTGLSSKTTPPGGDTLNGHFIPEGTKKIWGEDSHVFRPERWLESSAEDLRNMEANLEFVFSYGRWQCLGRNVALIELNKVFVELLRRFDMSLVDPLKPWNSVCCGIFMQKQMWMRISKRAQVL</sequence>
<comment type="cofactor">
    <cofactor evidence="1 5">
        <name>heme</name>
        <dbReference type="ChEBI" id="CHEBI:30413"/>
    </cofactor>
</comment>
<evidence type="ECO:0000256" key="5">
    <source>
        <dbReference type="PIRSR" id="PIRSR602403-1"/>
    </source>
</evidence>
<dbReference type="STRING" id="1149755.A0A2J6RU45"/>
<evidence type="ECO:0000256" key="1">
    <source>
        <dbReference type="ARBA" id="ARBA00001971"/>
    </source>
</evidence>
<keyword evidence="6" id="KW-1133">Transmembrane helix</keyword>
<dbReference type="GO" id="GO:0020037">
    <property type="term" value="F:heme binding"/>
    <property type="evidence" value="ECO:0007669"/>
    <property type="project" value="InterPro"/>
</dbReference>
<keyword evidence="6" id="KW-0472">Membrane</keyword>
<evidence type="ECO:0000256" key="3">
    <source>
        <dbReference type="ARBA" id="ARBA00022723"/>
    </source>
</evidence>
<proteinExistence type="inferred from homology"/>
<dbReference type="GO" id="GO:0004497">
    <property type="term" value="F:monooxygenase activity"/>
    <property type="evidence" value="ECO:0007669"/>
    <property type="project" value="InterPro"/>
</dbReference>
<comment type="similarity">
    <text evidence="2">Belongs to the cytochrome P450 family.</text>
</comment>
<dbReference type="AlphaFoldDB" id="A0A2J6RU45"/>
<keyword evidence="7" id="KW-0808">Transferase</keyword>
<feature type="transmembrane region" description="Helical" evidence="6">
    <location>
        <begin position="12"/>
        <end position="35"/>
    </location>
</feature>
<dbReference type="InterPro" id="IPR050121">
    <property type="entry name" value="Cytochrome_P450_monoxygenase"/>
</dbReference>
<keyword evidence="6" id="KW-0812">Transmembrane</keyword>
<dbReference type="InterPro" id="IPR002403">
    <property type="entry name" value="Cyt_P450_E_grp-IV"/>
</dbReference>
<evidence type="ECO:0000256" key="2">
    <source>
        <dbReference type="ARBA" id="ARBA00010617"/>
    </source>
</evidence>
<dbReference type="SUPFAM" id="SSF48264">
    <property type="entry name" value="Cytochrome P450"/>
    <property type="match status" value="1"/>
</dbReference>
<evidence type="ECO:0000313" key="7">
    <source>
        <dbReference type="EMBL" id="PMD42040.1"/>
    </source>
</evidence>
<evidence type="ECO:0000256" key="6">
    <source>
        <dbReference type="SAM" id="Phobius"/>
    </source>
</evidence>
<evidence type="ECO:0000256" key="4">
    <source>
        <dbReference type="ARBA" id="ARBA00023004"/>
    </source>
</evidence>
<dbReference type="GO" id="GO:0005506">
    <property type="term" value="F:iron ion binding"/>
    <property type="evidence" value="ECO:0007669"/>
    <property type="project" value="InterPro"/>
</dbReference>